<dbReference type="AlphaFoldDB" id="A0A8G2CC62"/>
<comment type="caution">
    <text evidence="2">The sequence shown here is derived from an EMBL/GenBank/DDBJ whole genome shotgun (WGS) entry which is preliminary data.</text>
</comment>
<evidence type="ECO:0000313" key="3">
    <source>
        <dbReference type="Proteomes" id="UP000184001"/>
    </source>
</evidence>
<feature type="compositionally biased region" description="Basic and acidic residues" evidence="1">
    <location>
        <begin position="1"/>
        <end position="26"/>
    </location>
</feature>
<gene>
    <name evidence="2" type="ORF">SAMN05660830_03093</name>
</gene>
<proteinExistence type="predicted"/>
<feature type="region of interest" description="Disordered" evidence="1">
    <location>
        <begin position="1"/>
        <end position="29"/>
    </location>
</feature>
<dbReference type="Proteomes" id="UP000184001">
    <property type="component" value="Unassembled WGS sequence"/>
</dbReference>
<protein>
    <submittedName>
        <fullName evidence="2">Uncharacterized protein</fullName>
    </submittedName>
</protein>
<dbReference type="RefSeq" id="WP_019999266.1">
    <property type="nucleotide sequence ID" value="NZ_CP192220.1"/>
</dbReference>
<name>A0A8G2CC62_9BACT</name>
<sequence>MSERKEKRGGADRGQGRRALPEDQKGKQVKCTASGVLLGMSGKQVREAAMNWVNYCNEKETPTVAPDLKAGDSVSVRIETHDSFKHESTHVVVDPIQRIDGAWLVGVQIYGKGVVMVPASEVEKKA</sequence>
<reference evidence="2 3" key="1">
    <citation type="submission" date="2016-11" db="EMBL/GenBank/DDBJ databases">
        <authorList>
            <person name="Varghese N."/>
            <person name="Submissions S."/>
        </authorList>
    </citation>
    <scope>NUCLEOTIDE SEQUENCE [LARGE SCALE GENOMIC DNA]</scope>
    <source>
        <strain evidence="2 3">DSM 17919</strain>
    </source>
</reference>
<evidence type="ECO:0000256" key="1">
    <source>
        <dbReference type="SAM" id="MobiDB-lite"/>
    </source>
</evidence>
<dbReference type="EMBL" id="FQZR01000011">
    <property type="protein sequence ID" value="SHJ72570.1"/>
    <property type="molecule type" value="Genomic_DNA"/>
</dbReference>
<evidence type="ECO:0000313" key="2">
    <source>
        <dbReference type="EMBL" id="SHJ72570.1"/>
    </source>
</evidence>
<accession>A0A8G2CC62</accession>
<organism evidence="2 3">
    <name type="scientific">Halodesulfovibrio aestuarii</name>
    <dbReference type="NCBI Taxonomy" id="126333"/>
    <lineage>
        <taxon>Bacteria</taxon>
        <taxon>Pseudomonadati</taxon>
        <taxon>Thermodesulfobacteriota</taxon>
        <taxon>Desulfovibrionia</taxon>
        <taxon>Desulfovibrionales</taxon>
        <taxon>Desulfovibrionaceae</taxon>
        <taxon>Halodesulfovibrio</taxon>
    </lineage>
</organism>